<evidence type="ECO:0000313" key="2">
    <source>
        <dbReference type="Proteomes" id="UP000709295"/>
    </source>
</evidence>
<keyword evidence="2" id="KW-1185">Reference proteome</keyword>
<protein>
    <submittedName>
        <fullName evidence="1">Uncharacterized protein</fullName>
    </submittedName>
</protein>
<proteinExistence type="predicted"/>
<dbReference type="Proteomes" id="UP000709295">
    <property type="component" value="Unassembled WGS sequence"/>
</dbReference>
<evidence type="ECO:0000313" key="1">
    <source>
        <dbReference type="EMBL" id="KAG6955592.1"/>
    </source>
</evidence>
<sequence length="54" mass="6067">MAELFFSADAMRISSREVKKKNWASLNVAIISRGVRTQAAKVNDGLHWPSFSFP</sequence>
<name>A0A8J5J014_9STRA</name>
<organism evidence="1 2">
    <name type="scientific">Phytophthora aleatoria</name>
    <dbReference type="NCBI Taxonomy" id="2496075"/>
    <lineage>
        <taxon>Eukaryota</taxon>
        <taxon>Sar</taxon>
        <taxon>Stramenopiles</taxon>
        <taxon>Oomycota</taxon>
        <taxon>Peronosporomycetes</taxon>
        <taxon>Peronosporales</taxon>
        <taxon>Peronosporaceae</taxon>
        <taxon>Phytophthora</taxon>
    </lineage>
</organism>
<comment type="caution">
    <text evidence="1">The sequence shown here is derived from an EMBL/GenBank/DDBJ whole genome shotgun (WGS) entry which is preliminary data.</text>
</comment>
<dbReference type="AlphaFoldDB" id="A0A8J5J014"/>
<reference evidence="1" key="1">
    <citation type="submission" date="2021-01" db="EMBL/GenBank/DDBJ databases">
        <title>Phytophthora aleatoria, a newly-described species from Pinus radiata is distinct from Phytophthora cactorum isolates based on comparative genomics.</title>
        <authorList>
            <person name="Mcdougal R."/>
            <person name="Panda P."/>
            <person name="Williams N."/>
            <person name="Studholme D.J."/>
        </authorList>
    </citation>
    <scope>NUCLEOTIDE SEQUENCE</scope>
    <source>
        <strain evidence="1">NZFS 4037</strain>
    </source>
</reference>
<accession>A0A8J5J014</accession>
<dbReference type="EMBL" id="JAENGY010000859">
    <property type="protein sequence ID" value="KAG6955592.1"/>
    <property type="molecule type" value="Genomic_DNA"/>
</dbReference>
<gene>
    <name evidence="1" type="ORF">JG688_00011804</name>
</gene>